<evidence type="ECO:0000256" key="3">
    <source>
        <dbReference type="ARBA" id="ARBA00022679"/>
    </source>
</evidence>
<keyword evidence="3" id="KW-0808">Transferase</keyword>
<proteinExistence type="inferred from homology"/>
<gene>
    <name evidence="5" type="ORF">GCM10009754_64730</name>
</gene>
<accession>A0ABP5DFT7</accession>
<dbReference type="Pfam" id="PF13439">
    <property type="entry name" value="Glyco_transf_4"/>
    <property type="match status" value="1"/>
</dbReference>
<dbReference type="Proteomes" id="UP001501116">
    <property type="component" value="Unassembled WGS sequence"/>
</dbReference>
<dbReference type="InterPro" id="IPR028098">
    <property type="entry name" value="Glyco_trans_4-like_N"/>
</dbReference>
<sequence>MTARRTALMAHGSAELYGSDRVFLESVTALAEDGWDVVATVPVTGPLVAELERAGARVSVCPAPVLRKEALRPSGFARLLGLARRSSGPMWHLLRVIDPDVVYVNTVTVPLWLAMARARRIPVVAHVHEAEDGVAKPVRVGLAAPLLAADRVVVNSKATAEVVRNSLRRLSGRSTLVYNGVRGPGSPVAPAAAPQGPVRLLLVGRISPRKGTDIAVAALALLRARGHDVTLDLVGSVFPGWEWFERQVREAALAAGCDTAVRWRGFRAEVWQSYADADLALVPSRIEPFGNTAIEAQLAGVPVVVSDAHGLPETVEDGRWGPVTAAGDAAALADAIEEVLSDWAATATRADKAREAAAERFSPERYRREIRTVVEATARRRT</sequence>
<comment type="similarity">
    <text evidence="1">Belongs to the glycosyltransferase group 1 family. Glycosyltransferase 4 subfamily.</text>
</comment>
<evidence type="ECO:0000256" key="1">
    <source>
        <dbReference type="ARBA" id="ARBA00009481"/>
    </source>
</evidence>
<dbReference type="SUPFAM" id="SSF53756">
    <property type="entry name" value="UDP-Glycosyltransferase/glycogen phosphorylase"/>
    <property type="match status" value="1"/>
</dbReference>
<evidence type="ECO:0000259" key="4">
    <source>
        <dbReference type="Pfam" id="PF13439"/>
    </source>
</evidence>
<dbReference type="EMBL" id="BAAANN010000031">
    <property type="protein sequence ID" value="GAA1979498.1"/>
    <property type="molecule type" value="Genomic_DNA"/>
</dbReference>
<dbReference type="Gene3D" id="3.40.50.2000">
    <property type="entry name" value="Glycogen Phosphorylase B"/>
    <property type="match status" value="2"/>
</dbReference>
<protein>
    <submittedName>
        <fullName evidence="5">Glycosyltransferase family 4 protein</fullName>
    </submittedName>
</protein>
<evidence type="ECO:0000313" key="6">
    <source>
        <dbReference type="Proteomes" id="UP001501116"/>
    </source>
</evidence>
<feature type="domain" description="Glycosyltransferase subfamily 4-like N-terminal" evidence="4">
    <location>
        <begin position="18"/>
        <end position="181"/>
    </location>
</feature>
<keyword evidence="6" id="KW-1185">Reference proteome</keyword>
<reference evidence="6" key="1">
    <citation type="journal article" date="2019" name="Int. J. Syst. Evol. Microbiol.">
        <title>The Global Catalogue of Microorganisms (GCM) 10K type strain sequencing project: providing services to taxonomists for standard genome sequencing and annotation.</title>
        <authorList>
            <consortium name="The Broad Institute Genomics Platform"/>
            <consortium name="The Broad Institute Genome Sequencing Center for Infectious Disease"/>
            <person name="Wu L."/>
            <person name="Ma J."/>
        </authorList>
    </citation>
    <scope>NUCLEOTIDE SEQUENCE [LARGE SCALE GENOMIC DNA]</scope>
    <source>
        <strain evidence="6">JCM 14545</strain>
    </source>
</reference>
<organism evidence="5 6">
    <name type="scientific">Amycolatopsis minnesotensis</name>
    <dbReference type="NCBI Taxonomy" id="337894"/>
    <lineage>
        <taxon>Bacteria</taxon>
        <taxon>Bacillati</taxon>
        <taxon>Actinomycetota</taxon>
        <taxon>Actinomycetes</taxon>
        <taxon>Pseudonocardiales</taxon>
        <taxon>Pseudonocardiaceae</taxon>
        <taxon>Amycolatopsis</taxon>
    </lineage>
</organism>
<keyword evidence="2" id="KW-0328">Glycosyltransferase</keyword>
<name>A0ABP5DFT7_9PSEU</name>
<evidence type="ECO:0000313" key="5">
    <source>
        <dbReference type="EMBL" id="GAA1979498.1"/>
    </source>
</evidence>
<dbReference type="CDD" id="cd03801">
    <property type="entry name" value="GT4_PimA-like"/>
    <property type="match status" value="1"/>
</dbReference>
<dbReference type="PANTHER" id="PTHR12526">
    <property type="entry name" value="GLYCOSYLTRANSFERASE"/>
    <property type="match status" value="1"/>
</dbReference>
<dbReference type="RefSeq" id="WP_344427619.1">
    <property type="nucleotide sequence ID" value="NZ_BAAANN010000031.1"/>
</dbReference>
<comment type="caution">
    <text evidence="5">The sequence shown here is derived from an EMBL/GenBank/DDBJ whole genome shotgun (WGS) entry which is preliminary data.</text>
</comment>
<dbReference type="PANTHER" id="PTHR12526:SF640">
    <property type="entry name" value="COLANIC ACID BIOSYNTHESIS GLYCOSYLTRANSFERASE WCAL-RELATED"/>
    <property type="match status" value="1"/>
</dbReference>
<dbReference type="Pfam" id="PF13692">
    <property type="entry name" value="Glyco_trans_1_4"/>
    <property type="match status" value="1"/>
</dbReference>
<evidence type="ECO:0000256" key="2">
    <source>
        <dbReference type="ARBA" id="ARBA00022676"/>
    </source>
</evidence>